<evidence type="ECO:0000256" key="3">
    <source>
        <dbReference type="ARBA" id="ARBA00023157"/>
    </source>
</evidence>
<dbReference type="STRING" id="307972.A0A2G8K3A7"/>
<keyword evidence="3" id="KW-1015">Disulfide bond</keyword>
<feature type="domain" description="Ig-like" evidence="5">
    <location>
        <begin position="173"/>
        <end position="274"/>
    </location>
</feature>
<feature type="domain" description="Ig-like" evidence="5">
    <location>
        <begin position="278"/>
        <end position="371"/>
    </location>
</feature>
<keyword evidence="4" id="KW-0393">Immunoglobulin domain</keyword>
<proteinExistence type="predicted"/>
<evidence type="ECO:0000313" key="6">
    <source>
        <dbReference type="EMBL" id="PIK42439.1"/>
    </source>
</evidence>
<name>A0A2G8K3A7_STIJA</name>
<dbReference type="SMART" id="SM00409">
    <property type="entry name" value="IG"/>
    <property type="match status" value="3"/>
</dbReference>
<dbReference type="InterPro" id="IPR003598">
    <property type="entry name" value="Ig_sub2"/>
</dbReference>
<comment type="caution">
    <text evidence="6">The sequence shown here is derived from an EMBL/GenBank/DDBJ whole genome shotgun (WGS) entry which is preliminary data.</text>
</comment>
<protein>
    <submittedName>
        <fullName evidence="6">Putative neurofascin-like isoform X4</fullName>
    </submittedName>
</protein>
<dbReference type="InterPro" id="IPR007110">
    <property type="entry name" value="Ig-like_dom"/>
</dbReference>
<dbReference type="Proteomes" id="UP000230750">
    <property type="component" value="Unassembled WGS sequence"/>
</dbReference>
<dbReference type="InterPro" id="IPR036179">
    <property type="entry name" value="Ig-like_dom_sf"/>
</dbReference>
<keyword evidence="7" id="KW-1185">Reference proteome</keyword>
<evidence type="ECO:0000256" key="4">
    <source>
        <dbReference type="ARBA" id="ARBA00023319"/>
    </source>
</evidence>
<dbReference type="GO" id="GO:0043005">
    <property type="term" value="C:neuron projection"/>
    <property type="evidence" value="ECO:0007669"/>
    <property type="project" value="TreeGrafter"/>
</dbReference>
<gene>
    <name evidence="6" type="ORF">BSL78_20698</name>
</gene>
<dbReference type="OrthoDB" id="10010359at2759"/>
<sequence length="403" mass="43617">MEKVCPIVFGATKVTKDGTGDNIAATIVELPTKTKGLREQPFKINCVAAGFFRDAGEYVCSADNGESTPATQTVHLTVDSAPYFAEKPKDVILAPAQSGEIQYLGGVAKPTKKWLRMAKRSVKMNSIYEVSADGNSISITDPREGDSTVFQCVLENEHGQRVGSYTITILAIPAKISKSPAATAVVSEEDDLNLQCEAFGSPTPMIEWRKMGAKLVDDGSRILVTSEELVDANKDYRGTRSNLTVTNLSYEDGGTFECHAMNNMGNDSADSVISVRLPTTVSMEPDTLDVVKGSAADFTCNVIKDDRATVTIDWFFDDSKINPGQPGSEYSLQGENTLRVRSAKASHSGTFKCTAKTWYDEDSGTAELIVQAEPDAPDNLVLDIAGLEATLSWKNQILIMQKL</sequence>
<dbReference type="EMBL" id="MRZV01000935">
    <property type="protein sequence ID" value="PIK42439.1"/>
    <property type="molecule type" value="Genomic_DNA"/>
</dbReference>
<keyword evidence="1" id="KW-0732">Signal</keyword>
<dbReference type="InterPro" id="IPR051170">
    <property type="entry name" value="Neural/epithelial_adhesion"/>
</dbReference>
<dbReference type="Gene3D" id="2.60.40.10">
    <property type="entry name" value="Immunoglobulins"/>
    <property type="match status" value="3"/>
</dbReference>
<dbReference type="Pfam" id="PF07679">
    <property type="entry name" value="I-set"/>
    <property type="match status" value="2"/>
</dbReference>
<dbReference type="InterPro" id="IPR013098">
    <property type="entry name" value="Ig_I-set"/>
</dbReference>
<evidence type="ECO:0000256" key="1">
    <source>
        <dbReference type="ARBA" id="ARBA00022729"/>
    </source>
</evidence>
<evidence type="ECO:0000259" key="5">
    <source>
        <dbReference type="PROSITE" id="PS50835"/>
    </source>
</evidence>
<dbReference type="InterPro" id="IPR013783">
    <property type="entry name" value="Ig-like_fold"/>
</dbReference>
<dbReference type="PANTHER" id="PTHR12231">
    <property type="entry name" value="CTX-RELATED TYPE I TRANSMEMBRANE PROTEIN"/>
    <property type="match status" value="1"/>
</dbReference>
<organism evidence="6 7">
    <name type="scientific">Stichopus japonicus</name>
    <name type="common">Sea cucumber</name>
    <dbReference type="NCBI Taxonomy" id="307972"/>
    <lineage>
        <taxon>Eukaryota</taxon>
        <taxon>Metazoa</taxon>
        <taxon>Echinodermata</taxon>
        <taxon>Eleutherozoa</taxon>
        <taxon>Echinozoa</taxon>
        <taxon>Holothuroidea</taxon>
        <taxon>Aspidochirotacea</taxon>
        <taxon>Aspidochirotida</taxon>
        <taxon>Stichopodidae</taxon>
        <taxon>Apostichopus</taxon>
    </lineage>
</organism>
<evidence type="ECO:0000313" key="7">
    <source>
        <dbReference type="Proteomes" id="UP000230750"/>
    </source>
</evidence>
<dbReference type="SUPFAM" id="SSF48726">
    <property type="entry name" value="Immunoglobulin"/>
    <property type="match status" value="3"/>
</dbReference>
<evidence type="ECO:0000256" key="2">
    <source>
        <dbReference type="ARBA" id="ARBA00022737"/>
    </source>
</evidence>
<dbReference type="AlphaFoldDB" id="A0A2G8K3A7"/>
<dbReference type="InterPro" id="IPR003599">
    <property type="entry name" value="Ig_sub"/>
</dbReference>
<reference evidence="6 7" key="1">
    <citation type="journal article" date="2017" name="PLoS Biol.">
        <title>The sea cucumber genome provides insights into morphological evolution and visceral regeneration.</title>
        <authorList>
            <person name="Zhang X."/>
            <person name="Sun L."/>
            <person name="Yuan J."/>
            <person name="Sun Y."/>
            <person name="Gao Y."/>
            <person name="Zhang L."/>
            <person name="Li S."/>
            <person name="Dai H."/>
            <person name="Hamel J.F."/>
            <person name="Liu C."/>
            <person name="Yu Y."/>
            <person name="Liu S."/>
            <person name="Lin W."/>
            <person name="Guo K."/>
            <person name="Jin S."/>
            <person name="Xu P."/>
            <person name="Storey K.B."/>
            <person name="Huan P."/>
            <person name="Zhang T."/>
            <person name="Zhou Y."/>
            <person name="Zhang J."/>
            <person name="Lin C."/>
            <person name="Li X."/>
            <person name="Xing L."/>
            <person name="Huo D."/>
            <person name="Sun M."/>
            <person name="Wang L."/>
            <person name="Mercier A."/>
            <person name="Li F."/>
            <person name="Yang H."/>
            <person name="Xiang J."/>
        </authorList>
    </citation>
    <scope>NUCLEOTIDE SEQUENCE [LARGE SCALE GENOMIC DNA]</scope>
    <source>
        <strain evidence="6">Shaxun</strain>
        <tissue evidence="6">Muscle</tissue>
    </source>
</reference>
<keyword evidence="2" id="KW-0677">Repeat</keyword>
<dbReference type="PANTHER" id="PTHR12231:SF253">
    <property type="entry name" value="DPR-INTERACTING PROTEIN ETA, ISOFORM B-RELATED"/>
    <property type="match status" value="1"/>
</dbReference>
<dbReference type="PROSITE" id="PS50835">
    <property type="entry name" value="IG_LIKE"/>
    <property type="match status" value="2"/>
</dbReference>
<accession>A0A2G8K3A7</accession>
<dbReference type="SMART" id="SM00408">
    <property type="entry name" value="IGc2"/>
    <property type="match status" value="2"/>
</dbReference>